<dbReference type="FunFam" id="3.40.50.300:FF:000056">
    <property type="entry name" value="Cell division ATP-binding protein FtsE"/>
    <property type="match status" value="1"/>
</dbReference>
<evidence type="ECO:0000256" key="1">
    <source>
        <dbReference type="ARBA" id="ARBA00005417"/>
    </source>
</evidence>
<keyword evidence="2" id="KW-0813">Transport</keyword>
<organism evidence="6 7">
    <name type="scientific">Pradoshia eiseniae</name>
    <dbReference type="NCBI Taxonomy" id="2064768"/>
    <lineage>
        <taxon>Bacteria</taxon>
        <taxon>Bacillati</taxon>
        <taxon>Bacillota</taxon>
        <taxon>Bacilli</taxon>
        <taxon>Bacillales</taxon>
        <taxon>Bacillaceae</taxon>
        <taxon>Pradoshia</taxon>
    </lineage>
</organism>
<feature type="domain" description="ABC transporter" evidence="5">
    <location>
        <begin position="5"/>
        <end position="231"/>
    </location>
</feature>
<evidence type="ECO:0000256" key="4">
    <source>
        <dbReference type="ARBA" id="ARBA00022840"/>
    </source>
</evidence>
<dbReference type="SMART" id="SM00382">
    <property type="entry name" value="AAA"/>
    <property type="match status" value="1"/>
</dbReference>
<comment type="similarity">
    <text evidence="1">Belongs to the ABC transporter superfamily.</text>
</comment>
<dbReference type="EMBL" id="PKOZ01000005">
    <property type="protein sequence ID" value="PQD95243.1"/>
    <property type="molecule type" value="Genomic_DNA"/>
</dbReference>
<keyword evidence="4" id="KW-0067">ATP-binding</keyword>
<dbReference type="OrthoDB" id="9791546at2"/>
<dbReference type="Gene3D" id="3.40.50.300">
    <property type="entry name" value="P-loop containing nucleotide triphosphate hydrolases"/>
    <property type="match status" value="1"/>
</dbReference>
<name>A0A2S7MZR3_9BACI</name>
<evidence type="ECO:0000259" key="5">
    <source>
        <dbReference type="PROSITE" id="PS50893"/>
    </source>
</evidence>
<dbReference type="InterPro" id="IPR017911">
    <property type="entry name" value="MacB-like_ATP-bd"/>
</dbReference>
<proteinExistence type="inferred from homology"/>
<dbReference type="PROSITE" id="PS50893">
    <property type="entry name" value="ABC_TRANSPORTER_2"/>
    <property type="match status" value="1"/>
</dbReference>
<dbReference type="CDD" id="cd03255">
    <property type="entry name" value="ABC_MJ0796_LolCDE_FtsE"/>
    <property type="match status" value="1"/>
</dbReference>
<evidence type="ECO:0000256" key="3">
    <source>
        <dbReference type="ARBA" id="ARBA00022741"/>
    </source>
</evidence>
<dbReference type="InterPro" id="IPR017871">
    <property type="entry name" value="ABC_transporter-like_CS"/>
</dbReference>
<dbReference type="GO" id="GO:0005886">
    <property type="term" value="C:plasma membrane"/>
    <property type="evidence" value="ECO:0007669"/>
    <property type="project" value="UniProtKB-ARBA"/>
</dbReference>
<dbReference type="RefSeq" id="WP_104849502.1">
    <property type="nucleotide sequence ID" value="NZ_PKOZ01000005.1"/>
</dbReference>
<dbReference type="AlphaFoldDB" id="A0A2S7MZR3"/>
<comment type="caution">
    <text evidence="6">The sequence shown here is derived from an EMBL/GenBank/DDBJ whole genome shotgun (WGS) entry which is preliminary data.</text>
</comment>
<reference evidence="6 7" key="1">
    <citation type="submission" date="2017-12" db="EMBL/GenBank/DDBJ databases">
        <title>Taxonomic description and draft genome of Pradoshia cofamensis Gen. nov., sp. nov., a thermotolerant bacillale isolated from anterior gut of earthworm Eisenia fetida.</title>
        <authorList>
            <person name="Saha T."/>
            <person name="Chakraborty R."/>
        </authorList>
    </citation>
    <scope>NUCLEOTIDE SEQUENCE [LARGE SCALE GENOMIC DNA]</scope>
    <source>
        <strain evidence="6 7">EAG3</strain>
    </source>
</reference>
<dbReference type="PROSITE" id="PS00211">
    <property type="entry name" value="ABC_TRANSPORTER_1"/>
    <property type="match status" value="1"/>
</dbReference>
<dbReference type="PANTHER" id="PTHR24220">
    <property type="entry name" value="IMPORT ATP-BINDING PROTEIN"/>
    <property type="match status" value="1"/>
</dbReference>
<dbReference type="Pfam" id="PF00005">
    <property type="entry name" value="ABC_tran"/>
    <property type="match status" value="1"/>
</dbReference>
<evidence type="ECO:0000313" key="6">
    <source>
        <dbReference type="EMBL" id="PQD95243.1"/>
    </source>
</evidence>
<evidence type="ECO:0000313" key="7">
    <source>
        <dbReference type="Proteomes" id="UP000239663"/>
    </source>
</evidence>
<dbReference type="PANTHER" id="PTHR24220:SF689">
    <property type="entry name" value="LIPOPROTEIN-RELEASING SYSTEM ATP-BINDING PROTEIN LOLD"/>
    <property type="match status" value="1"/>
</dbReference>
<dbReference type="GO" id="GO:0005524">
    <property type="term" value="F:ATP binding"/>
    <property type="evidence" value="ECO:0007669"/>
    <property type="project" value="UniProtKB-KW"/>
</dbReference>
<keyword evidence="7" id="KW-1185">Reference proteome</keyword>
<dbReference type="InterPro" id="IPR003593">
    <property type="entry name" value="AAA+_ATPase"/>
</dbReference>
<keyword evidence="3" id="KW-0547">Nucleotide-binding</keyword>
<dbReference type="SUPFAM" id="SSF52540">
    <property type="entry name" value="P-loop containing nucleoside triphosphate hydrolases"/>
    <property type="match status" value="1"/>
</dbReference>
<dbReference type="GO" id="GO:0016887">
    <property type="term" value="F:ATP hydrolysis activity"/>
    <property type="evidence" value="ECO:0007669"/>
    <property type="project" value="InterPro"/>
</dbReference>
<accession>A0A2S7MZR3</accession>
<dbReference type="GO" id="GO:0022857">
    <property type="term" value="F:transmembrane transporter activity"/>
    <property type="evidence" value="ECO:0007669"/>
    <property type="project" value="TreeGrafter"/>
</dbReference>
<dbReference type="Proteomes" id="UP000239663">
    <property type="component" value="Unassembled WGS sequence"/>
</dbReference>
<evidence type="ECO:0000256" key="2">
    <source>
        <dbReference type="ARBA" id="ARBA00022448"/>
    </source>
</evidence>
<dbReference type="InterPro" id="IPR015854">
    <property type="entry name" value="ABC_transpr_LolD-like"/>
</dbReference>
<gene>
    <name evidence="6" type="ORF">CYL18_10710</name>
</gene>
<dbReference type="InterPro" id="IPR003439">
    <property type="entry name" value="ABC_transporter-like_ATP-bd"/>
</dbReference>
<protein>
    <submittedName>
        <fullName evidence="6">ABC transporter</fullName>
    </submittedName>
</protein>
<sequence length="231" mass="25707">MTNLLEFKDVSYWYKFGNKNQDILKNINVSFNKGLFYTIVGPSGSGKTTFLALASALDMPKGGEVLYEGKDIKKIGYSKFRNKYVSIVFQSYNLLPYMTALQNITTAMEITGAKVDNRRAYAIEMLKKVGINEKQANQKVLTLSGGQQQRVSIARALCCQSDLIVADEPTGNLDEDTASEIIELFLDLAHKEDKCVIVVTHDHNLSKISDVNIRLSKGEITVSNTEKPVLV</sequence>
<dbReference type="InterPro" id="IPR027417">
    <property type="entry name" value="P-loop_NTPase"/>
</dbReference>